<proteinExistence type="predicted"/>
<keyword evidence="2" id="KW-1185">Reference proteome</keyword>
<dbReference type="Proteomes" id="UP000557307">
    <property type="component" value="Unassembled WGS sequence"/>
</dbReference>
<name>A0A840TR13_9BACT</name>
<reference evidence="1 2" key="1">
    <citation type="submission" date="2020-08" db="EMBL/GenBank/DDBJ databases">
        <title>Genomic Encyclopedia of Type Strains, Phase IV (KMG-IV): sequencing the most valuable type-strain genomes for metagenomic binning, comparative biology and taxonomic classification.</title>
        <authorList>
            <person name="Goeker M."/>
        </authorList>
    </citation>
    <scope>NUCLEOTIDE SEQUENCE [LARGE SCALE GENOMIC DNA]</scope>
    <source>
        <strain evidence="1 2">DSM 105074</strain>
    </source>
</reference>
<organism evidence="1 2">
    <name type="scientific">Rhabdobacter roseus</name>
    <dbReference type="NCBI Taxonomy" id="1655419"/>
    <lineage>
        <taxon>Bacteria</taxon>
        <taxon>Pseudomonadati</taxon>
        <taxon>Bacteroidota</taxon>
        <taxon>Cytophagia</taxon>
        <taxon>Cytophagales</taxon>
        <taxon>Cytophagaceae</taxon>
        <taxon>Rhabdobacter</taxon>
    </lineage>
</organism>
<comment type="caution">
    <text evidence="1">The sequence shown here is derived from an EMBL/GenBank/DDBJ whole genome shotgun (WGS) entry which is preliminary data.</text>
</comment>
<protein>
    <submittedName>
        <fullName evidence="1">Spy/CpxP family protein refolding chaperone</fullName>
    </submittedName>
</protein>
<dbReference type="AlphaFoldDB" id="A0A840TR13"/>
<dbReference type="EMBL" id="JACHGF010000002">
    <property type="protein sequence ID" value="MBB5283673.1"/>
    <property type="molecule type" value="Genomic_DNA"/>
</dbReference>
<accession>A0A840TR13</accession>
<gene>
    <name evidence="1" type="ORF">HNQ92_001799</name>
</gene>
<dbReference type="RefSeq" id="WP_246439815.1">
    <property type="nucleotide sequence ID" value="NZ_JACHGF010000002.1"/>
</dbReference>
<dbReference type="Gene3D" id="1.20.120.1490">
    <property type="match status" value="1"/>
</dbReference>
<evidence type="ECO:0000313" key="2">
    <source>
        <dbReference type="Proteomes" id="UP000557307"/>
    </source>
</evidence>
<evidence type="ECO:0000313" key="1">
    <source>
        <dbReference type="EMBL" id="MBB5283673.1"/>
    </source>
</evidence>
<sequence length="161" mass="18958">MNTSQKSPMYPKRLLWMVLMALTFSITDGWAQRRSSEEMQRIQDARTAIITNRLAMTPEQSTEFWPVYNEYSQKRREIHRSQRKIISEKKAAGTTDEQVLSNLKEVQELKQKELDLEKEYQSRFLKVLSASQVAELYKAERTFNEMLLQRLKQRGGNPNSP</sequence>